<dbReference type="CDD" id="cd02653">
    <property type="entry name" value="nuc_hydro_3"/>
    <property type="match status" value="1"/>
</dbReference>
<dbReference type="Proteomes" id="UP000247591">
    <property type="component" value="Unassembled WGS sequence"/>
</dbReference>
<evidence type="ECO:0000313" key="6">
    <source>
        <dbReference type="Proteomes" id="UP000247591"/>
    </source>
</evidence>
<reference evidence="5 6" key="1">
    <citation type="submission" date="2018-06" db="EMBL/GenBank/DDBJ databases">
        <title>Genomic Encyclopedia of Type Strains, Phase IV (KMG-IV): sequencing the most valuable type-strain genomes for metagenomic binning, comparative biology and taxonomic classification.</title>
        <authorList>
            <person name="Goeker M."/>
        </authorList>
    </citation>
    <scope>NUCLEOTIDE SEQUENCE [LARGE SCALE GENOMIC DNA]</scope>
    <source>
        <strain evidence="5 6">DSM 45521</strain>
    </source>
</reference>
<dbReference type="InterPro" id="IPR001910">
    <property type="entry name" value="Inosine/uridine_hydrolase_dom"/>
</dbReference>
<keyword evidence="2" id="KW-0326">Glycosidase</keyword>
<dbReference type="GO" id="GO:0008477">
    <property type="term" value="F:purine nucleosidase activity"/>
    <property type="evidence" value="ECO:0007669"/>
    <property type="project" value="TreeGrafter"/>
</dbReference>
<comment type="caution">
    <text evidence="5">The sequence shown here is derived from an EMBL/GenBank/DDBJ whole genome shotgun (WGS) entry which is preliminary data.</text>
</comment>
<accession>A0A318S2P3</accession>
<feature type="region of interest" description="Disordered" evidence="3">
    <location>
        <begin position="217"/>
        <end position="236"/>
    </location>
</feature>
<sequence>MVSVPLIFDCDTGIDDSLALVYLLAHPAADLRAVLSTGGNVPTDVVCGNNLAWLQLCGRDDIEVCLGADAPLEAPLMTTEDTHGPLGIGYAQLPVPTSTKSSRDAADAWIDLTMDNPGEMVGLVTGPLTNLALAIRRDPLLPTRLRRLVIMGGVFHHGGNTTPTSEWNIAVDPEAAKEVFAAFGTDGAPRPIICPLDLTESIRMTPDHLGRLAALAESSPVEQPGPDDEPGTRSVADNTIVRHLVDAIRFYFEFHEAQSEGYIAHMHDPFAAAVALDPSITQTRPACVDVETTGSLTRGTTVADERGFWGRPVNAGIATTTDADLFFDDLIERVAAFARERRGGPRGMQ</sequence>
<dbReference type="GO" id="GO:0005829">
    <property type="term" value="C:cytosol"/>
    <property type="evidence" value="ECO:0007669"/>
    <property type="project" value="TreeGrafter"/>
</dbReference>
<organism evidence="5 6">
    <name type="scientific">Williamsia limnetica</name>
    <dbReference type="NCBI Taxonomy" id="882452"/>
    <lineage>
        <taxon>Bacteria</taxon>
        <taxon>Bacillati</taxon>
        <taxon>Actinomycetota</taxon>
        <taxon>Actinomycetes</taxon>
        <taxon>Mycobacteriales</taxon>
        <taxon>Nocardiaceae</taxon>
        <taxon>Williamsia</taxon>
    </lineage>
</organism>
<dbReference type="GO" id="GO:0006152">
    <property type="term" value="P:purine nucleoside catabolic process"/>
    <property type="evidence" value="ECO:0007669"/>
    <property type="project" value="TreeGrafter"/>
</dbReference>
<evidence type="ECO:0000259" key="4">
    <source>
        <dbReference type="Pfam" id="PF01156"/>
    </source>
</evidence>
<keyword evidence="6" id="KW-1185">Reference proteome</keyword>
<evidence type="ECO:0000256" key="1">
    <source>
        <dbReference type="ARBA" id="ARBA00022801"/>
    </source>
</evidence>
<dbReference type="AlphaFoldDB" id="A0A318S2P3"/>
<dbReference type="PANTHER" id="PTHR12304:SF4">
    <property type="entry name" value="URIDINE NUCLEOSIDASE"/>
    <property type="match status" value="1"/>
</dbReference>
<keyword evidence="1 5" id="KW-0378">Hydrolase</keyword>
<evidence type="ECO:0000256" key="3">
    <source>
        <dbReference type="SAM" id="MobiDB-lite"/>
    </source>
</evidence>
<dbReference type="RefSeq" id="WP_110467664.1">
    <property type="nucleotide sequence ID" value="NZ_QJSP01000001.1"/>
</dbReference>
<dbReference type="Pfam" id="PF01156">
    <property type="entry name" value="IU_nuc_hydro"/>
    <property type="match status" value="1"/>
</dbReference>
<dbReference type="Gene3D" id="3.90.245.10">
    <property type="entry name" value="Ribonucleoside hydrolase-like"/>
    <property type="match status" value="1"/>
</dbReference>
<dbReference type="PANTHER" id="PTHR12304">
    <property type="entry name" value="INOSINE-URIDINE PREFERRING NUCLEOSIDE HYDROLASE"/>
    <property type="match status" value="1"/>
</dbReference>
<dbReference type="SUPFAM" id="SSF53590">
    <property type="entry name" value="Nucleoside hydrolase"/>
    <property type="match status" value="1"/>
</dbReference>
<feature type="domain" description="Inosine/uridine-preferring nucleoside hydrolase" evidence="4">
    <location>
        <begin position="6"/>
        <end position="328"/>
    </location>
</feature>
<dbReference type="OrthoDB" id="9797882at2"/>
<protein>
    <submittedName>
        <fullName evidence="5">Inosine-uridine nucleoside N-ribohydrolase</fullName>
    </submittedName>
</protein>
<evidence type="ECO:0000256" key="2">
    <source>
        <dbReference type="ARBA" id="ARBA00023295"/>
    </source>
</evidence>
<gene>
    <name evidence="5" type="ORF">DFR67_101352</name>
</gene>
<proteinExistence type="predicted"/>
<dbReference type="InterPro" id="IPR023186">
    <property type="entry name" value="IUNH"/>
</dbReference>
<name>A0A318S2P3_WILLI</name>
<dbReference type="EMBL" id="QJSP01000001">
    <property type="protein sequence ID" value="PYE20960.1"/>
    <property type="molecule type" value="Genomic_DNA"/>
</dbReference>
<dbReference type="InterPro" id="IPR036452">
    <property type="entry name" value="Ribo_hydro-like"/>
</dbReference>
<evidence type="ECO:0000313" key="5">
    <source>
        <dbReference type="EMBL" id="PYE20960.1"/>
    </source>
</evidence>